<dbReference type="Pfam" id="PF08240">
    <property type="entry name" value="ADH_N"/>
    <property type="match status" value="1"/>
</dbReference>
<proteinExistence type="inferred from homology"/>
<dbReference type="PANTHER" id="PTHR45348:SF2">
    <property type="entry name" value="ZINC-TYPE ALCOHOL DEHYDROGENASE-LIKE PROTEIN C2E1P3.01"/>
    <property type="match status" value="1"/>
</dbReference>
<dbReference type="AlphaFoldDB" id="A0A8E0QFH6"/>
<dbReference type="InterPro" id="IPR036291">
    <property type="entry name" value="NAD(P)-bd_dom_sf"/>
</dbReference>
<comment type="similarity">
    <text evidence="1">Belongs to the zinc-containing alcohol dehydrogenase family.</text>
</comment>
<dbReference type="GeneID" id="66987532"/>
<dbReference type="SUPFAM" id="SSF51735">
    <property type="entry name" value="NAD(P)-binding Rossmann-fold domains"/>
    <property type="match status" value="1"/>
</dbReference>
<reference evidence="4" key="1">
    <citation type="journal article" date="2015" name="Genome Announc.">
        <title>Draft Genome Sequence of the Pathogenic Filamentous Fungus Aspergillus udagawae Strain IFM 46973T.</title>
        <authorList>
            <person name="Kusuya Y."/>
            <person name="Takahashi-Nakaguchi A."/>
            <person name="Takahashi H."/>
            <person name="Yaguchi T."/>
        </authorList>
    </citation>
    <scope>NUCLEOTIDE SEQUENCE</scope>
    <source>
        <strain evidence="4">IFM 46973</strain>
    </source>
</reference>
<dbReference type="Gene3D" id="3.90.180.10">
    <property type="entry name" value="Medium-chain alcohol dehydrogenases, catalytic domain"/>
    <property type="match status" value="1"/>
</dbReference>
<dbReference type="SMART" id="SM00829">
    <property type="entry name" value="PKS_ER"/>
    <property type="match status" value="1"/>
</dbReference>
<evidence type="ECO:0000259" key="3">
    <source>
        <dbReference type="SMART" id="SM00829"/>
    </source>
</evidence>
<dbReference type="EMBL" id="BBXM02000001">
    <property type="protein sequence ID" value="GIC84242.1"/>
    <property type="molecule type" value="Genomic_DNA"/>
</dbReference>
<evidence type="ECO:0000256" key="1">
    <source>
        <dbReference type="ARBA" id="ARBA00008072"/>
    </source>
</evidence>
<evidence type="ECO:0000256" key="2">
    <source>
        <dbReference type="ARBA" id="ARBA00023002"/>
    </source>
</evidence>
<accession>A0A8E0QFH6</accession>
<dbReference type="InterPro" id="IPR020843">
    <property type="entry name" value="ER"/>
</dbReference>
<dbReference type="InterPro" id="IPR047122">
    <property type="entry name" value="Trans-enoyl_RdTase-like"/>
</dbReference>
<gene>
    <name evidence="4" type="ORF">Aud_000056</name>
</gene>
<dbReference type="GO" id="GO:0016651">
    <property type="term" value="F:oxidoreductase activity, acting on NAD(P)H"/>
    <property type="evidence" value="ECO:0007669"/>
    <property type="project" value="InterPro"/>
</dbReference>
<protein>
    <recommendedName>
        <fullName evidence="3">Enoyl reductase (ER) domain-containing protein</fullName>
    </recommendedName>
</protein>
<keyword evidence="2" id="KW-0560">Oxidoreductase</keyword>
<comment type="caution">
    <text evidence="4">The sequence shown here is derived from an EMBL/GenBank/DDBJ whole genome shotgun (WGS) entry which is preliminary data.</text>
</comment>
<dbReference type="InterPro" id="IPR011032">
    <property type="entry name" value="GroES-like_sf"/>
</dbReference>
<organism evidence="4 5">
    <name type="scientific">Aspergillus udagawae</name>
    <dbReference type="NCBI Taxonomy" id="91492"/>
    <lineage>
        <taxon>Eukaryota</taxon>
        <taxon>Fungi</taxon>
        <taxon>Dikarya</taxon>
        <taxon>Ascomycota</taxon>
        <taxon>Pezizomycotina</taxon>
        <taxon>Eurotiomycetes</taxon>
        <taxon>Eurotiomycetidae</taxon>
        <taxon>Eurotiales</taxon>
        <taxon>Aspergillaceae</taxon>
        <taxon>Aspergillus</taxon>
        <taxon>Aspergillus subgen. Fumigati</taxon>
    </lineage>
</organism>
<dbReference type="RefSeq" id="XP_043141508.1">
    <property type="nucleotide sequence ID" value="XM_043285573.1"/>
</dbReference>
<reference evidence="4" key="2">
    <citation type="submission" date="2021-01" db="EMBL/GenBank/DDBJ databases">
        <title>Pan-genome distribution and transcriptional activeness of fungal secondary metabolism genes in Aspergillus section Fumigati.</title>
        <authorList>
            <person name="Takahashi H."/>
            <person name="Umemura M."/>
            <person name="Ninomiya A."/>
            <person name="Kusuya Y."/>
            <person name="Urayama S."/>
            <person name="Shimizu M."/>
            <person name="Watanabe A."/>
            <person name="Kamei K."/>
            <person name="Yaguchi T."/>
            <person name="Hagiwara D."/>
        </authorList>
    </citation>
    <scope>NUCLEOTIDE SEQUENCE</scope>
    <source>
        <strain evidence="4">IFM 46973</strain>
    </source>
</reference>
<dbReference type="CDD" id="cd08249">
    <property type="entry name" value="enoyl_reductase_like"/>
    <property type="match status" value="1"/>
</dbReference>
<dbReference type="PANTHER" id="PTHR45348">
    <property type="entry name" value="HYPOTHETICAL OXIDOREDUCTASE (EUROFUNG)"/>
    <property type="match status" value="1"/>
</dbReference>
<dbReference type="SUPFAM" id="SSF50129">
    <property type="entry name" value="GroES-like"/>
    <property type="match status" value="1"/>
</dbReference>
<dbReference type="Pfam" id="PF00107">
    <property type="entry name" value="ADH_zinc_N"/>
    <property type="match status" value="1"/>
</dbReference>
<dbReference type="Proteomes" id="UP000036893">
    <property type="component" value="Unassembled WGS sequence"/>
</dbReference>
<feature type="domain" description="Enoyl reductase (ER)" evidence="3">
    <location>
        <begin position="7"/>
        <end position="288"/>
    </location>
</feature>
<dbReference type="InterPro" id="IPR013154">
    <property type="entry name" value="ADH-like_N"/>
</dbReference>
<evidence type="ECO:0000313" key="5">
    <source>
        <dbReference type="Proteomes" id="UP000036893"/>
    </source>
</evidence>
<dbReference type="Gene3D" id="3.40.50.720">
    <property type="entry name" value="NAD(P)-binding Rossmann-like Domain"/>
    <property type="match status" value="1"/>
</dbReference>
<sequence>MEINQSGWLTGPAAYPFVVENGPKPQPGEGQVLIRNEVVAVNPVDWKIQSHGRYLNTYPFILGQDAAGVVEEVGSGVTRFRKGQRVIAHCNGLMTQDPANSAFQLYTVVTEALVAEIPDSLELKRAVVLPLAVSTACAGLYRKDYLSLPLPSVNEAKKTGQTILIWGGASSVGATAIQLAVASGLNVISTASVANHEFVKSLGADAVFDYRSPTVVDEIAKAITNTEFVGVFDAIGEKTSFAAISALADRVDRPVNTASVLPCEQQTPRFAPKYGQSNLLQTLRHLVLLQICGKWHGVMTDMDESTVVAYSIIQDPHKFIGEWIWGEFLPKALAGGRFQAKPDPYLVGNGIMDIQHALDVQKKGVSAKKVIVTL</sequence>
<name>A0A8E0QFH6_9EURO</name>
<evidence type="ECO:0000313" key="4">
    <source>
        <dbReference type="EMBL" id="GIC84242.1"/>
    </source>
</evidence>
<dbReference type="InterPro" id="IPR013149">
    <property type="entry name" value="ADH-like_C"/>
</dbReference>